<dbReference type="Proteomes" id="UP001365846">
    <property type="component" value="Unassembled WGS sequence"/>
</dbReference>
<sequence length="465" mass="53081">MGPISIVSANIRHQYGQPPIAMPVLWTENGPLRAPIEYFIAFEKKSLAWKRKVLRSLVLLLEYAEANPGEADGVRLFRGFASTALRGTFEPQNGIDTSGLCWLPNPSFGDDVSRLTGFFNWAVDNSYVAKNINPLVGEPLRRDQKLIKAAYDHRREKAFLGHNWIENPAPEDSLIRGREVYLGESRQTRSPLFPRFPDHRFDELICSGFFANGKFDLRDILITLLLHCGGLRVSEPFHLYWTDVVPDPLNPKSALVLIHHPEDGDAPKDSSGITYKNRRDYLAKKWGLLPRNIDQGYRHAGWKGGRHESEVAKKYYQVYWAAPQYGELFLLIWNRYVEESVGLIRKHPFAFVNDDREPLGEMYAISQYIKRHKAAVRRIGLVVKKELGTTSHGHRHAYSNRLKEAGIDRLVRMVCLHHMNQSSQDAYLRKTSSETVKILTEAFTRLLAKSGKASSVDSRLFELLS</sequence>
<keyword evidence="1" id="KW-0233">DNA recombination</keyword>
<dbReference type="InterPro" id="IPR011010">
    <property type="entry name" value="DNA_brk_join_enz"/>
</dbReference>
<dbReference type="PROSITE" id="PS51898">
    <property type="entry name" value="TYR_RECOMBINASE"/>
    <property type="match status" value="1"/>
</dbReference>
<dbReference type="EMBL" id="JBBKZU010000033">
    <property type="protein sequence ID" value="MEJ8816169.1"/>
    <property type="molecule type" value="Genomic_DNA"/>
</dbReference>
<comment type="caution">
    <text evidence="3">The sequence shown here is derived from an EMBL/GenBank/DDBJ whole genome shotgun (WGS) entry which is preliminary data.</text>
</comment>
<gene>
    <name evidence="3" type="primary">gmtY</name>
    <name evidence="3" type="ORF">WKW77_34325</name>
</gene>
<evidence type="ECO:0000259" key="2">
    <source>
        <dbReference type="PROSITE" id="PS51898"/>
    </source>
</evidence>
<evidence type="ECO:0000256" key="1">
    <source>
        <dbReference type="ARBA" id="ARBA00023172"/>
    </source>
</evidence>
<evidence type="ECO:0000313" key="3">
    <source>
        <dbReference type="EMBL" id="MEJ8816169.1"/>
    </source>
</evidence>
<organism evidence="3 4">
    <name type="scientific">Variovorax ureilyticus</name>
    <dbReference type="NCBI Taxonomy" id="1836198"/>
    <lineage>
        <taxon>Bacteria</taxon>
        <taxon>Pseudomonadati</taxon>
        <taxon>Pseudomonadota</taxon>
        <taxon>Betaproteobacteria</taxon>
        <taxon>Burkholderiales</taxon>
        <taxon>Comamonadaceae</taxon>
        <taxon>Variovorax</taxon>
    </lineage>
</organism>
<dbReference type="RefSeq" id="WP_340361361.1">
    <property type="nucleotide sequence ID" value="NZ_JBBKZU010000033.1"/>
</dbReference>
<dbReference type="Gene3D" id="1.10.443.10">
    <property type="entry name" value="Intergrase catalytic core"/>
    <property type="match status" value="1"/>
</dbReference>
<protein>
    <submittedName>
        <fullName evidence="3">Gamma-mobile-trio recombinase GmtY</fullName>
    </submittedName>
</protein>
<accession>A0ABU8VTA8</accession>
<keyword evidence="4" id="KW-1185">Reference proteome</keyword>
<dbReference type="SUPFAM" id="SSF56349">
    <property type="entry name" value="DNA breaking-rejoining enzymes"/>
    <property type="match status" value="1"/>
</dbReference>
<proteinExistence type="predicted"/>
<reference evidence="3 4" key="1">
    <citation type="submission" date="2024-03" db="EMBL/GenBank/DDBJ databases">
        <title>Novel species of the genus Variovorax.</title>
        <authorList>
            <person name="Liu Q."/>
            <person name="Xin Y.-H."/>
        </authorList>
    </citation>
    <scope>NUCLEOTIDE SEQUENCE [LARGE SCALE GENOMIC DNA]</scope>
    <source>
        <strain evidence="3 4">KACC 18899</strain>
    </source>
</reference>
<dbReference type="NCBIfam" id="NF040693">
    <property type="entry name" value="recomb_GmtY"/>
    <property type="match status" value="1"/>
</dbReference>
<name>A0ABU8VTA8_9BURK</name>
<dbReference type="InterPro" id="IPR002104">
    <property type="entry name" value="Integrase_catalytic"/>
</dbReference>
<evidence type="ECO:0000313" key="4">
    <source>
        <dbReference type="Proteomes" id="UP001365846"/>
    </source>
</evidence>
<dbReference type="InterPro" id="IPR013762">
    <property type="entry name" value="Integrase-like_cat_sf"/>
</dbReference>
<feature type="domain" description="Tyr recombinase" evidence="2">
    <location>
        <begin position="191"/>
        <end position="440"/>
    </location>
</feature>